<dbReference type="PANTHER" id="PTHR21022">
    <property type="entry name" value="PREPHENATE DEHYDRATASE P PROTEIN"/>
    <property type="match status" value="1"/>
</dbReference>
<evidence type="ECO:0000256" key="15">
    <source>
        <dbReference type="ARBA" id="ARBA00023268"/>
    </source>
</evidence>
<reference evidence="24" key="1">
    <citation type="submission" date="2019-11" db="EMBL/GenBank/DDBJ databases">
        <authorList>
            <person name="Feng L."/>
        </authorList>
    </citation>
    <scope>NUCLEOTIDE SEQUENCE</scope>
    <source>
        <strain evidence="24">IbartlettiiLFYP30</strain>
    </source>
</reference>
<dbReference type="InterPro" id="IPR008242">
    <property type="entry name" value="Chor_mutase/pphenate_deHydtase"/>
</dbReference>
<evidence type="ECO:0000256" key="19">
    <source>
        <dbReference type="PIRSR" id="PIRSR001500-2"/>
    </source>
</evidence>
<keyword evidence="10" id="KW-0028">Amino-acid biosynthesis</keyword>
<dbReference type="EMBL" id="JAJBMB010000017">
    <property type="protein sequence ID" value="MCB5447205.1"/>
    <property type="molecule type" value="Genomic_DNA"/>
</dbReference>
<dbReference type="CDD" id="cd04905">
    <property type="entry name" value="ACT_CM-PDT"/>
    <property type="match status" value="1"/>
</dbReference>
<keyword evidence="12" id="KW-0584">Phenylalanine biosynthesis</keyword>
<dbReference type="InterPro" id="IPR036263">
    <property type="entry name" value="Chorismate_II_sf"/>
</dbReference>
<dbReference type="NCBIfam" id="TIGR01805">
    <property type="entry name" value="CM_mono_grmpos"/>
    <property type="match status" value="1"/>
</dbReference>
<evidence type="ECO:0000256" key="16">
    <source>
        <dbReference type="ARBA" id="ARBA00031175"/>
    </source>
</evidence>
<evidence type="ECO:0000256" key="10">
    <source>
        <dbReference type="ARBA" id="ARBA00022605"/>
    </source>
</evidence>
<keyword evidence="15" id="KW-0511">Multifunctional enzyme</keyword>
<dbReference type="GO" id="GO:0009094">
    <property type="term" value="P:L-phenylalanine biosynthetic process"/>
    <property type="evidence" value="ECO:0007669"/>
    <property type="project" value="UniProtKB-UniPathway"/>
</dbReference>
<evidence type="ECO:0000256" key="1">
    <source>
        <dbReference type="ARBA" id="ARBA00000824"/>
    </source>
</evidence>
<evidence type="ECO:0000313" key="23">
    <source>
        <dbReference type="EMBL" id="MCB5447205.1"/>
    </source>
</evidence>
<evidence type="ECO:0000256" key="17">
    <source>
        <dbReference type="ARBA" id="ARBA00031520"/>
    </source>
</evidence>
<dbReference type="Pfam" id="PF00800">
    <property type="entry name" value="PDT"/>
    <property type="match status" value="1"/>
</dbReference>
<dbReference type="EC" id="4.2.1.51" evidence="6"/>
<dbReference type="PROSITE" id="PS51171">
    <property type="entry name" value="PREPHENATE_DEHYDR_3"/>
    <property type="match status" value="1"/>
</dbReference>
<feature type="domain" description="Prephenate dehydratase" evidence="21">
    <location>
        <begin position="107"/>
        <end position="284"/>
    </location>
</feature>
<keyword evidence="11" id="KW-0057">Aromatic amino acid biosynthesis</keyword>
<sequence>MDLLGDYRTEIDKIDKEMTKLLEKRMNISKSISKYKMEHDMQIFHPEREKIVIEKNKGYLENKEYGDLVESYYDNLMYLSRLVQQKEIYSENNIYTKPYKNDRENLVVGYQGVPGSFGNEAMLKYFKNIKEAKSYEKFEDVFKAVEDGEIEYGILPVENSSTGGIGTVEDLLKEYNLYIVGEECIRISQNLVGIKGATVDDIKEVYSHPQGFEQSTKFFDKHKDYNLIPYSNTAISAKLVSDLKDKSKAAIASERAAKLYDLKIIKKDVNDLKNNYTRFIVIGRDLECDETCDKVSILFSIEDTSGGLYTVIRDIKEFGLNMSKIESRPNRNNPWNYIFFVDFDGNLFDVNIKKAINTIARSSKYFKLLGCYRDVKCK</sequence>
<dbReference type="Gene3D" id="3.30.70.260">
    <property type="match status" value="1"/>
</dbReference>
<evidence type="ECO:0000256" key="11">
    <source>
        <dbReference type="ARBA" id="ARBA00023141"/>
    </source>
</evidence>
<dbReference type="AlphaFoldDB" id="A0A6N3BEY4"/>
<reference evidence="23 25" key="2">
    <citation type="submission" date="2021-10" db="EMBL/GenBank/DDBJ databases">
        <title>Collection of gut derived symbiotic bacterial strains cultured from healthy donors.</title>
        <authorList>
            <person name="Lin H."/>
            <person name="Littmann E."/>
            <person name="Claire K."/>
            <person name="Pamer E."/>
        </authorList>
    </citation>
    <scope>NUCLEOTIDE SEQUENCE [LARGE SCALE GENOMIC DNA]</scope>
    <source>
        <strain evidence="23 25">MSK.17.68</strain>
    </source>
</reference>
<keyword evidence="25" id="KW-1185">Reference proteome</keyword>
<evidence type="ECO:0000256" key="18">
    <source>
        <dbReference type="ARBA" id="ARBA00047848"/>
    </source>
</evidence>
<evidence type="ECO:0000256" key="5">
    <source>
        <dbReference type="ARBA" id="ARBA00004817"/>
    </source>
</evidence>
<dbReference type="SMART" id="SM00830">
    <property type="entry name" value="CM_2"/>
    <property type="match status" value="1"/>
</dbReference>
<dbReference type="Gene3D" id="3.40.190.10">
    <property type="entry name" value="Periplasmic binding protein-like II"/>
    <property type="match status" value="2"/>
</dbReference>
<evidence type="ECO:0000256" key="3">
    <source>
        <dbReference type="ARBA" id="ARBA00004496"/>
    </source>
</evidence>
<feature type="domain" description="Chorismate mutase" evidence="20">
    <location>
        <begin position="1"/>
        <end position="88"/>
    </location>
</feature>
<organism evidence="24">
    <name type="scientific">Intestinibacter bartlettii</name>
    <dbReference type="NCBI Taxonomy" id="261299"/>
    <lineage>
        <taxon>Bacteria</taxon>
        <taxon>Bacillati</taxon>
        <taxon>Bacillota</taxon>
        <taxon>Clostridia</taxon>
        <taxon>Peptostreptococcales</taxon>
        <taxon>Peptostreptococcaceae</taxon>
        <taxon>Intestinibacter</taxon>
    </lineage>
</organism>
<dbReference type="InterPro" id="IPR002701">
    <property type="entry name" value="CM_II_prokaryot"/>
</dbReference>
<dbReference type="GeneID" id="89564481"/>
<dbReference type="GO" id="GO:0005737">
    <property type="term" value="C:cytoplasm"/>
    <property type="evidence" value="ECO:0007669"/>
    <property type="project" value="UniProtKB-SubCell"/>
</dbReference>
<feature type="domain" description="ACT" evidence="22">
    <location>
        <begin position="296"/>
        <end position="373"/>
    </location>
</feature>
<name>A0A6N3BEY4_9FIRM</name>
<dbReference type="PROSITE" id="PS00858">
    <property type="entry name" value="PREPHENATE_DEHYDR_2"/>
    <property type="match status" value="1"/>
</dbReference>
<evidence type="ECO:0000256" key="12">
    <source>
        <dbReference type="ARBA" id="ARBA00023222"/>
    </source>
</evidence>
<comment type="pathway">
    <text evidence="4">Amino-acid biosynthesis; L-phenylalanine biosynthesis; phenylpyruvate from prephenate: step 1/1.</text>
</comment>
<dbReference type="PANTHER" id="PTHR21022:SF19">
    <property type="entry name" value="PREPHENATE DEHYDRATASE-RELATED"/>
    <property type="match status" value="1"/>
</dbReference>
<dbReference type="GO" id="GO:0046417">
    <property type="term" value="P:chorismate metabolic process"/>
    <property type="evidence" value="ECO:0007669"/>
    <property type="project" value="InterPro"/>
</dbReference>
<comment type="function">
    <text evidence="2">Catalyzes the Claisen rearrangement of chorismate to prephenate and the decarboxylation/dehydration of prephenate to phenylpyruvate.</text>
</comment>
<dbReference type="Gene3D" id="1.20.59.10">
    <property type="entry name" value="Chorismate mutase"/>
    <property type="match status" value="1"/>
</dbReference>
<evidence type="ECO:0000256" key="7">
    <source>
        <dbReference type="ARBA" id="ARBA00014401"/>
    </source>
</evidence>
<evidence type="ECO:0000256" key="14">
    <source>
        <dbReference type="ARBA" id="ARBA00023239"/>
    </source>
</evidence>
<comment type="catalytic activity">
    <reaction evidence="1">
        <text>chorismate = prephenate</text>
        <dbReference type="Rhea" id="RHEA:13897"/>
        <dbReference type="ChEBI" id="CHEBI:29748"/>
        <dbReference type="ChEBI" id="CHEBI:29934"/>
        <dbReference type="EC" id="5.4.99.5"/>
    </reaction>
</comment>
<evidence type="ECO:0000256" key="13">
    <source>
        <dbReference type="ARBA" id="ARBA00023235"/>
    </source>
</evidence>
<protein>
    <recommendedName>
        <fullName evidence="7">Bifunctional chorismate mutase/prephenate dehydratase</fullName>
        <ecNumber evidence="6">4.2.1.51</ecNumber>
    </recommendedName>
    <alternativeName>
        <fullName evidence="17">Chorismate mutase-prephenate dehydratase</fullName>
    </alternativeName>
    <alternativeName>
        <fullName evidence="8">Prephenate dehydratase</fullName>
    </alternativeName>
    <alternativeName>
        <fullName evidence="16">p-protein</fullName>
    </alternativeName>
</protein>
<dbReference type="SUPFAM" id="SSF53850">
    <property type="entry name" value="Periplasmic binding protein-like II"/>
    <property type="match status" value="1"/>
</dbReference>
<comment type="catalytic activity">
    <reaction evidence="18">
        <text>prephenate + H(+) = 3-phenylpyruvate + CO2 + H2O</text>
        <dbReference type="Rhea" id="RHEA:21648"/>
        <dbReference type="ChEBI" id="CHEBI:15377"/>
        <dbReference type="ChEBI" id="CHEBI:15378"/>
        <dbReference type="ChEBI" id="CHEBI:16526"/>
        <dbReference type="ChEBI" id="CHEBI:18005"/>
        <dbReference type="ChEBI" id="CHEBI:29934"/>
        <dbReference type="EC" id="4.2.1.51"/>
    </reaction>
</comment>
<dbReference type="InterPro" id="IPR001086">
    <property type="entry name" value="Preph_deHydtase"/>
</dbReference>
<dbReference type="Pfam" id="PF01817">
    <property type="entry name" value="CM_2"/>
    <property type="match status" value="1"/>
</dbReference>
<feature type="site" description="Essential for prephenate dehydratase activity" evidence="19">
    <location>
        <position position="277"/>
    </location>
</feature>
<dbReference type="Proteomes" id="UP001299409">
    <property type="component" value="Unassembled WGS sequence"/>
</dbReference>
<dbReference type="RefSeq" id="WP_007285992.1">
    <property type="nucleotide sequence ID" value="NZ_BAABXU010000001.1"/>
</dbReference>
<dbReference type="PIRSF" id="PIRSF001500">
    <property type="entry name" value="Chor_mut_pdt_Ppr"/>
    <property type="match status" value="1"/>
</dbReference>
<keyword evidence="9" id="KW-0963">Cytoplasm</keyword>
<dbReference type="GO" id="GO:0004106">
    <property type="term" value="F:chorismate mutase activity"/>
    <property type="evidence" value="ECO:0007669"/>
    <property type="project" value="UniProtKB-EC"/>
</dbReference>
<dbReference type="PROSITE" id="PS51168">
    <property type="entry name" value="CHORISMATE_MUT_2"/>
    <property type="match status" value="1"/>
</dbReference>
<dbReference type="InterPro" id="IPR002912">
    <property type="entry name" value="ACT_dom"/>
</dbReference>
<dbReference type="InterPro" id="IPR045865">
    <property type="entry name" value="ACT-like_dom_sf"/>
</dbReference>
<keyword evidence="13 23" id="KW-0413">Isomerase</keyword>
<evidence type="ECO:0000256" key="6">
    <source>
        <dbReference type="ARBA" id="ARBA00013147"/>
    </source>
</evidence>
<evidence type="ECO:0000256" key="9">
    <source>
        <dbReference type="ARBA" id="ARBA00022490"/>
    </source>
</evidence>
<dbReference type="InterPro" id="IPR011279">
    <property type="entry name" value="Chorismate_mutase_GmP"/>
</dbReference>
<evidence type="ECO:0000313" key="24">
    <source>
        <dbReference type="EMBL" id="VYU00461.1"/>
    </source>
</evidence>
<proteinExistence type="predicted"/>
<dbReference type="PROSITE" id="PS51671">
    <property type="entry name" value="ACT"/>
    <property type="match status" value="1"/>
</dbReference>
<dbReference type="InterPro" id="IPR036979">
    <property type="entry name" value="CM_dom_sf"/>
</dbReference>
<evidence type="ECO:0000256" key="4">
    <source>
        <dbReference type="ARBA" id="ARBA00004741"/>
    </source>
</evidence>
<gene>
    <name evidence="24" type="primary">pheA</name>
    <name evidence="24" type="ORF">IBLFYP30_01502</name>
    <name evidence="23" type="ORF">LIP50_13445</name>
</gene>
<dbReference type="GO" id="GO:0004664">
    <property type="term" value="F:prephenate dehydratase activity"/>
    <property type="evidence" value="ECO:0007669"/>
    <property type="project" value="UniProtKB-EC"/>
</dbReference>
<comment type="pathway">
    <text evidence="5">Metabolic intermediate biosynthesis; prephenate biosynthesis; prephenate from chorismate: step 1/1.</text>
</comment>
<dbReference type="PROSITE" id="PS00857">
    <property type="entry name" value="PREPHENATE_DEHYDR_1"/>
    <property type="match status" value="1"/>
</dbReference>
<dbReference type="CDD" id="cd13631">
    <property type="entry name" value="PBP2_Ct-PDT_like"/>
    <property type="match status" value="1"/>
</dbReference>
<comment type="subcellular location">
    <subcellularLocation>
        <location evidence="3">Cytoplasm</location>
    </subcellularLocation>
</comment>
<evidence type="ECO:0000313" key="25">
    <source>
        <dbReference type="Proteomes" id="UP001299409"/>
    </source>
</evidence>
<dbReference type="SUPFAM" id="SSF48600">
    <property type="entry name" value="Chorismate mutase II"/>
    <property type="match status" value="1"/>
</dbReference>
<dbReference type="EMBL" id="CACRUE010000024">
    <property type="protein sequence ID" value="VYU00461.1"/>
    <property type="molecule type" value="Genomic_DNA"/>
</dbReference>
<keyword evidence="14" id="KW-0456">Lyase</keyword>
<evidence type="ECO:0000256" key="8">
    <source>
        <dbReference type="ARBA" id="ARBA00021872"/>
    </source>
</evidence>
<evidence type="ECO:0000259" key="20">
    <source>
        <dbReference type="PROSITE" id="PS51168"/>
    </source>
</evidence>
<dbReference type="SUPFAM" id="SSF55021">
    <property type="entry name" value="ACT-like"/>
    <property type="match status" value="1"/>
</dbReference>
<evidence type="ECO:0000256" key="2">
    <source>
        <dbReference type="ARBA" id="ARBA00002364"/>
    </source>
</evidence>
<evidence type="ECO:0000259" key="21">
    <source>
        <dbReference type="PROSITE" id="PS51171"/>
    </source>
</evidence>
<dbReference type="InterPro" id="IPR018528">
    <property type="entry name" value="Preph_deHydtase_CS"/>
</dbReference>
<accession>A0A6N3BEY4</accession>
<evidence type="ECO:0000259" key="22">
    <source>
        <dbReference type="PROSITE" id="PS51671"/>
    </source>
</evidence>
<dbReference type="UniPathway" id="UPA00120">
    <property type="reaction ID" value="UER00203"/>
</dbReference>
<dbReference type="UniPathway" id="UPA00121">
    <property type="reaction ID" value="UER00345"/>
</dbReference>